<keyword evidence="7" id="KW-1185">Reference proteome</keyword>
<protein>
    <submittedName>
        <fullName evidence="6">Histocompatibility 2, T region locus 24</fullName>
    </submittedName>
</protein>
<evidence type="ECO:0000256" key="3">
    <source>
        <dbReference type="SAM" id="Phobius"/>
    </source>
</evidence>
<evidence type="ECO:0000313" key="7">
    <source>
        <dbReference type="Proteomes" id="UP001623349"/>
    </source>
</evidence>
<keyword evidence="3" id="KW-0472">Membrane</keyword>
<keyword evidence="3" id="KW-0812">Transmembrane</keyword>
<feature type="transmembrane region" description="Helical" evidence="3">
    <location>
        <begin position="375"/>
        <end position="395"/>
    </location>
</feature>
<reference evidence="6 7" key="1">
    <citation type="submission" date="2024-08" db="EMBL/GenBank/DDBJ databases">
        <title>The draft genome of Apodemus speciosus.</title>
        <authorList>
            <person name="Nabeshima K."/>
            <person name="Suzuki S."/>
            <person name="Onuma M."/>
        </authorList>
    </citation>
    <scope>NUCLEOTIDE SEQUENCE [LARGE SCALE GENOMIC DNA]</scope>
    <source>
        <strain evidence="6">IB14-021</strain>
    </source>
</reference>
<dbReference type="SMART" id="SM00407">
    <property type="entry name" value="IGc1"/>
    <property type="match status" value="1"/>
</dbReference>
<dbReference type="PROSITE" id="PS50835">
    <property type="entry name" value="IG_LIKE"/>
    <property type="match status" value="1"/>
</dbReference>
<name>A0ABQ0FP73_APOSI</name>
<dbReference type="InterPro" id="IPR001039">
    <property type="entry name" value="MHC_I_a_a1/a2"/>
</dbReference>
<dbReference type="EMBL" id="BAAFST010000017">
    <property type="protein sequence ID" value="GAB1301021.1"/>
    <property type="molecule type" value="Genomic_DNA"/>
</dbReference>
<evidence type="ECO:0000256" key="4">
    <source>
        <dbReference type="SAM" id="SignalP"/>
    </source>
</evidence>
<dbReference type="InterPro" id="IPR037055">
    <property type="entry name" value="MHC_I-like_Ag-recog_sf"/>
</dbReference>
<dbReference type="PANTHER" id="PTHR16675">
    <property type="entry name" value="MHC CLASS I-RELATED"/>
    <property type="match status" value="1"/>
</dbReference>
<evidence type="ECO:0000259" key="5">
    <source>
        <dbReference type="PROSITE" id="PS50835"/>
    </source>
</evidence>
<evidence type="ECO:0000256" key="2">
    <source>
        <dbReference type="RuleBase" id="RU004439"/>
    </source>
</evidence>
<comment type="caution">
    <text evidence="6">The sequence shown here is derived from an EMBL/GenBank/DDBJ whole genome shotgun (WGS) entry which is preliminary data.</text>
</comment>
<dbReference type="SUPFAM" id="SSF54452">
    <property type="entry name" value="MHC antigen-recognition domain"/>
    <property type="match status" value="1"/>
</dbReference>
<dbReference type="InterPro" id="IPR011161">
    <property type="entry name" value="MHC_I-like_Ag-recog"/>
</dbReference>
<dbReference type="Gene3D" id="2.60.40.10">
    <property type="entry name" value="Immunoglobulins"/>
    <property type="match status" value="1"/>
</dbReference>
<feature type="domain" description="Ig-like" evidence="5">
    <location>
        <begin position="259"/>
        <end position="347"/>
    </location>
</feature>
<dbReference type="PANTHER" id="PTHR16675:SF250">
    <property type="entry name" value="HISTOCOMPATIBILITY 2, T REGION LOCUS 24"/>
    <property type="match status" value="1"/>
</dbReference>
<dbReference type="Gene3D" id="3.30.500.10">
    <property type="entry name" value="MHC class I-like antigen recognition-like"/>
    <property type="match status" value="1"/>
</dbReference>
<dbReference type="Pfam" id="PF00129">
    <property type="entry name" value="MHC_I"/>
    <property type="match status" value="1"/>
</dbReference>
<evidence type="ECO:0000313" key="6">
    <source>
        <dbReference type="EMBL" id="GAB1301021.1"/>
    </source>
</evidence>
<evidence type="ECO:0000256" key="1">
    <source>
        <dbReference type="ARBA" id="ARBA00023180"/>
    </source>
</evidence>
<feature type="signal peptide" evidence="4">
    <location>
        <begin position="1"/>
        <end position="17"/>
    </location>
</feature>
<keyword evidence="1" id="KW-0325">Glycoprotein</keyword>
<keyword evidence="3" id="KW-1133">Transmembrane helix</keyword>
<dbReference type="InterPro" id="IPR036179">
    <property type="entry name" value="Ig-like_dom_sf"/>
</dbReference>
<feature type="chain" id="PRO_5046022227" evidence="4">
    <location>
        <begin position="18"/>
        <end position="429"/>
    </location>
</feature>
<keyword evidence="4" id="KW-0732">Signal</keyword>
<dbReference type="Pfam" id="PF07654">
    <property type="entry name" value="C1-set"/>
    <property type="match status" value="1"/>
</dbReference>
<dbReference type="InterPro" id="IPR003597">
    <property type="entry name" value="Ig_C1-set"/>
</dbReference>
<dbReference type="InterPro" id="IPR013783">
    <property type="entry name" value="Ig-like_fold"/>
</dbReference>
<dbReference type="InterPro" id="IPR011162">
    <property type="entry name" value="MHC_I/II-like_Ag-recog"/>
</dbReference>
<proteinExistence type="inferred from homology"/>
<accession>A0ABQ0FP73</accession>
<comment type="similarity">
    <text evidence="2">Belongs to the MHC class I family.</text>
</comment>
<organism evidence="6 7">
    <name type="scientific">Apodemus speciosus</name>
    <name type="common">Large Japanese field mouse</name>
    <dbReference type="NCBI Taxonomy" id="105296"/>
    <lineage>
        <taxon>Eukaryota</taxon>
        <taxon>Metazoa</taxon>
        <taxon>Chordata</taxon>
        <taxon>Craniata</taxon>
        <taxon>Vertebrata</taxon>
        <taxon>Euteleostomi</taxon>
        <taxon>Mammalia</taxon>
        <taxon>Eutheria</taxon>
        <taxon>Euarchontoglires</taxon>
        <taxon>Glires</taxon>
        <taxon>Rodentia</taxon>
        <taxon>Myomorpha</taxon>
        <taxon>Muroidea</taxon>
        <taxon>Muridae</taxon>
        <taxon>Murinae</taxon>
        <taxon>Apodemus</taxon>
    </lineage>
</organism>
<dbReference type="SUPFAM" id="SSF48726">
    <property type="entry name" value="Immunoglobulin"/>
    <property type="match status" value="1"/>
</dbReference>
<dbReference type="PRINTS" id="PR01638">
    <property type="entry name" value="MHCCLASSI"/>
</dbReference>
<dbReference type="CDD" id="cd07698">
    <property type="entry name" value="IgC1_MHC_I_alpha3"/>
    <property type="match status" value="1"/>
</dbReference>
<dbReference type="InterPro" id="IPR050208">
    <property type="entry name" value="MHC_class-I_related"/>
</dbReference>
<dbReference type="Proteomes" id="UP001623349">
    <property type="component" value="Unassembled WGS sequence"/>
</dbReference>
<gene>
    <name evidence="6" type="ORF">APTSU1_001625900</name>
</gene>
<dbReference type="InterPro" id="IPR007110">
    <property type="entry name" value="Ig-like_dom"/>
</dbReference>
<sequence length="429" mass="49423">MWALIFWFLSHPRDSGARKSEGGMWPPPDDAQNYTTVFWKSTCNPYYSPDVAVRGQPVWIRSPSTIWWQQGSHSLHYSYSAVTEPGPGVPAFFASGFVDNQPFIHYDSRNMKAEPCADWLRENPSYFAHETQVFTNRMKIFQLSLRNIQQYYNSSGAQSQRAADGFYQQKEFTYGCEMQDDRTAGHWQYGYDGRDYLTLDLDSMQYTAATFIAGYTKRKWENNEYWLEREKTYLEKECILWLQRYLTMGGENFNRTVPPQTTVTYHSRSEGDVTLKCWALGFYPADITLTWQRDGEELTQDMELVETRPAGDGNFQKWAAVLVPSGEEQKYTCQVLHEGLLEPLTLRWEPLHLITPTTGVCARGRCGPQAATRSVLMFLSFGIAPVFLVLICYIIQLPEESTGLLHLFLKMRGARDEDPETKAMSDGKR</sequence>